<keyword evidence="3 8" id="KW-0663">Pyridoxal phosphate</keyword>
<dbReference type="Gene3D" id="3.20.20.10">
    <property type="entry name" value="Alanine racemase"/>
    <property type="match status" value="1"/>
</dbReference>
<feature type="active site" description="Proton donor" evidence="8">
    <location>
        <position position="340"/>
    </location>
</feature>
<dbReference type="InterPro" id="IPR022653">
    <property type="entry name" value="De-COase2_pyr-phos_BS"/>
</dbReference>
<dbReference type="Gene3D" id="2.40.37.10">
    <property type="entry name" value="Lyase, Ornithine Decarboxylase, Chain A, domain 1"/>
    <property type="match status" value="1"/>
</dbReference>
<evidence type="ECO:0000313" key="11">
    <source>
        <dbReference type="Proteomes" id="UP000321304"/>
    </source>
</evidence>
<evidence type="ECO:0000256" key="6">
    <source>
        <dbReference type="ARBA" id="ARBA00034138"/>
    </source>
</evidence>
<protein>
    <recommendedName>
        <fullName evidence="6">ornithine decarboxylase</fullName>
        <ecNumber evidence="6">4.1.1.17</ecNumber>
    </recommendedName>
</protein>
<evidence type="ECO:0000256" key="3">
    <source>
        <dbReference type="ARBA" id="ARBA00022898"/>
    </source>
</evidence>
<dbReference type="PANTHER" id="PTHR11482:SF6">
    <property type="entry name" value="ORNITHINE DECARBOXYLASE 1-RELATED"/>
    <property type="match status" value="1"/>
</dbReference>
<feature type="modified residue" description="N6-(pyridoxal phosphate)lysine" evidence="8">
    <location>
        <position position="63"/>
    </location>
</feature>
<dbReference type="PRINTS" id="PR01179">
    <property type="entry name" value="ODADCRBXLASE"/>
</dbReference>
<dbReference type="GO" id="GO:0005737">
    <property type="term" value="C:cytoplasm"/>
    <property type="evidence" value="ECO:0007669"/>
    <property type="project" value="TreeGrafter"/>
</dbReference>
<evidence type="ECO:0000313" key="10">
    <source>
        <dbReference type="EMBL" id="TWC00245.1"/>
    </source>
</evidence>
<dbReference type="Pfam" id="PF02784">
    <property type="entry name" value="Orn_Arg_deC_N"/>
    <property type="match status" value="1"/>
</dbReference>
<dbReference type="InterPro" id="IPR009006">
    <property type="entry name" value="Ala_racemase/Decarboxylase_C"/>
</dbReference>
<dbReference type="InterPro" id="IPR029066">
    <property type="entry name" value="PLP-binding_barrel"/>
</dbReference>
<dbReference type="InterPro" id="IPR002433">
    <property type="entry name" value="Orn_de-COase"/>
</dbReference>
<evidence type="ECO:0000259" key="9">
    <source>
        <dbReference type="Pfam" id="PF02784"/>
    </source>
</evidence>
<keyword evidence="11" id="KW-1185">Reference proteome</keyword>
<comment type="pathway">
    <text evidence="5">Amine and polyamine biosynthesis; putrescine biosynthesis via L-ornithine pathway; putrescine from L-ornithine: step 1/1.</text>
</comment>
<dbReference type="RefSeq" id="WP_167529041.1">
    <property type="nucleotide sequence ID" value="NZ_VITY01000005.1"/>
</dbReference>
<feature type="domain" description="Orn/DAP/Arg decarboxylase 2 N-terminal" evidence="9">
    <location>
        <begin position="48"/>
        <end position="277"/>
    </location>
</feature>
<comment type="caution">
    <text evidence="10">The sequence shown here is derived from an EMBL/GenBank/DDBJ whole genome shotgun (WGS) entry which is preliminary data.</text>
</comment>
<evidence type="ECO:0000256" key="1">
    <source>
        <dbReference type="ARBA" id="ARBA00001933"/>
    </source>
</evidence>
<sequence>MVIALAAGDNTAPVREECCNMSLVRSLERAEVDAFYTLNEGRLASVTREFTEHFSGRVLYAVKANPLPKILHAVSRAGVAGFDVASLAEARLVHSTIPRARSWFMNPVKSRRDIERTFRDLGVRDYVIDCESELRKLLEVLPSHDPEIRIYVRFKCSGTCAILDLNGKFGVSPAEASRLLGLVNAQSRWTTGLSFYPGSQTIVVDPYLHGIRAAVDIIEAVSPAPTALDIGGGFPGHYLNFPYHSPLSMLSDITELVRETDALKRVELLCEPGRALVHDSISLFCRVILRKGGALYCGAGIYSGLSPARQYFLLPARAWRGGRPIQTEERQDFIIFGPTCDGMDRLGFSYSLPRDMSEGDWIEFQNVGAYTQMARFNGFSVDKIVAVGRDELTMSPAASQ</sequence>
<dbReference type="EMBL" id="VITY01000005">
    <property type="protein sequence ID" value="TWC00245.1"/>
    <property type="molecule type" value="Genomic_DNA"/>
</dbReference>
<dbReference type="PRINTS" id="PR01182">
    <property type="entry name" value="ORNDCRBXLASE"/>
</dbReference>
<keyword evidence="4" id="KW-0456">Lyase</keyword>
<dbReference type="GO" id="GO:0004586">
    <property type="term" value="F:ornithine decarboxylase activity"/>
    <property type="evidence" value="ECO:0007669"/>
    <property type="project" value="UniProtKB-EC"/>
</dbReference>
<evidence type="ECO:0000256" key="7">
    <source>
        <dbReference type="ARBA" id="ARBA00049127"/>
    </source>
</evidence>
<dbReference type="AlphaFoldDB" id="A0A560M0I3"/>
<reference evidence="10 11" key="1">
    <citation type="submission" date="2019-06" db="EMBL/GenBank/DDBJ databases">
        <title>Genomic Encyclopedia of Type Strains, Phase IV (KMG-V): Genome sequencing to study the core and pangenomes of soil and plant-associated prokaryotes.</title>
        <authorList>
            <person name="Whitman W."/>
        </authorList>
    </citation>
    <scope>NUCLEOTIDE SEQUENCE [LARGE SCALE GENOMIC DNA]</scope>
    <source>
        <strain evidence="10 11">BR 10355</strain>
    </source>
</reference>
<comment type="cofactor">
    <cofactor evidence="1 8">
        <name>pyridoxal 5'-phosphate</name>
        <dbReference type="ChEBI" id="CHEBI:597326"/>
    </cofactor>
</comment>
<dbReference type="GO" id="GO:0033387">
    <property type="term" value="P:putrescine biosynthetic process from arginine, via ornithine"/>
    <property type="evidence" value="ECO:0007669"/>
    <property type="project" value="TreeGrafter"/>
</dbReference>
<evidence type="ECO:0000256" key="5">
    <source>
        <dbReference type="ARBA" id="ARBA00034115"/>
    </source>
</evidence>
<dbReference type="SUPFAM" id="SSF50621">
    <property type="entry name" value="Alanine racemase C-terminal domain-like"/>
    <property type="match status" value="1"/>
</dbReference>
<comment type="catalytic activity">
    <reaction evidence="7">
        <text>L-ornithine + H(+) = putrescine + CO2</text>
        <dbReference type="Rhea" id="RHEA:22964"/>
        <dbReference type="ChEBI" id="CHEBI:15378"/>
        <dbReference type="ChEBI" id="CHEBI:16526"/>
        <dbReference type="ChEBI" id="CHEBI:46911"/>
        <dbReference type="ChEBI" id="CHEBI:326268"/>
        <dbReference type="EC" id="4.1.1.17"/>
    </reaction>
</comment>
<dbReference type="InterPro" id="IPR000183">
    <property type="entry name" value="Orn/DAP/Arg_de-COase"/>
</dbReference>
<dbReference type="PANTHER" id="PTHR11482">
    <property type="entry name" value="ARGININE/DIAMINOPIMELATE/ORNITHINE DECARBOXYLASE"/>
    <property type="match status" value="1"/>
</dbReference>
<dbReference type="EC" id="4.1.1.17" evidence="6"/>
<evidence type="ECO:0000256" key="8">
    <source>
        <dbReference type="PIRSR" id="PIRSR600183-50"/>
    </source>
</evidence>
<name>A0A560M0I3_9BRAD</name>
<gene>
    <name evidence="10" type="ORF">FBZ93_10537</name>
</gene>
<dbReference type="PROSITE" id="PS00878">
    <property type="entry name" value="ODR_DC_2_1"/>
    <property type="match status" value="1"/>
</dbReference>
<dbReference type="SUPFAM" id="SSF51419">
    <property type="entry name" value="PLP-binding barrel"/>
    <property type="match status" value="1"/>
</dbReference>
<accession>A0A560M0I3</accession>
<evidence type="ECO:0000256" key="2">
    <source>
        <dbReference type="ARBA" id="ARBA00008872"/>
    </source>
</evidence>
<comment type="similarity">
    <text evidence="2">Belongs to the Orn/Lys/Arg decarboxylase class-II family.</text>
</comment>
<dbReference type="Proteomes" id="UP000321304">
    <property type="component" value="Unassembled WGS sequence"/>
</dbReference>
<proteinExistence type="inferred from homology"/>
<evidence type="ECO:0000256" key="4">
    <source>
        <dbReference type="ARBA" id="ARBA00023239"/>
    </source>
</evidence>
<organism evidence="10 11">
    <name type="scientific">Bradyrhizobium macuxiense</name>
    <dbReference type="NCBI Taxonomy" id="1755647"/>
    <lineage>
        <taxon>Bacteria</taxon>
        <taxon>Pseudomonadati</taxon>
        <taxon>Pseudomonadota</taxon>
        <taxon>Alphaproteobacteria</taxon>
        <taxon>Hyphomicrobiales</taxon>
        <taxon>Nitrobacteraceae</taxon>
        <taxon>Bradyrhizobium</taxon>
    </lineage>
</organism>
<dbReference type="InterPro" id="IPR022644">
    <property type="entry name" value="De-COase2_N"/>
</dbReference>